<dbReference type="SMART" id="SM00089">
    <property type="entry name" value="PKD"/>
    <property type="match status" value="2"/>
</dbReference>
<feature type="region of interest" description="Disordered" evidence="1">
    <location>
        <begin position="306"/>
        <end position="473"/>
    </location>
</feature>
<dbReference type="Proteomes" id="UP001430377">
    <property type="component" value="Unassembled WGS sequence"/>
</dbReference>
<evidence type="ECO:0000256" key="1">
    <source>
        <dbReference type="SAM" id="MobiDB-lite"/>
    </source>
</evidence>
<accession>A0AAW4PNN7</accession>
<keyword evidence="4" id="KW-1185">Reference proteome</keyword>
<feature type="compositionally biased region" description="Low complexity" evidence="1">
    <location>
        <begin position="355"/>
        <end position="369"/>
    </location>
</feature>
<proteinExistence type="predicted"/>
<organism evidence="3 4">
    <name type="scientific">Haloarcula rubra</name>
    <dbReference type="NCBI Taxonomy" id="2487747"/>
    <lineage>
        <taxon>Archaea</taxon>
        <taxon>Methanobacteriati</taxon>
        <taxon>Methanobacteriota</taxon>
        <taxon>Stenosarchaea group</taxon>
        <taxon>Halobacteria</taxon>
        <taxon>Halobacteriales</taxon>
        <taxon>Haloarculaceae</taxon>
        <taxon>Haloarcula</taxon>
    </lineage>
</organism>
<dbReference type="Gene3D" id="2.60.40.10">
    <property type="entry name" value="Immunoglobulins"/>
    <property type="match status" value="2"/>
</dbReference>
<feature type="domain" description="PKD/Chitinase" evidence="2">
    <location>
        <begin position="121"/>
        <end position="212"/>
    </location>
</feature>
<dbReference type="RefSeq" id="WP_220617134.1">
    <property type="nucleotide sequence ID" value="NZ_RKLR01000001.1"/>
</dbReference>
<feature type="domain" description="PKD/Chitinase" evidence="2">
    <location>
        <begin position="30"/>
        <end position="119"/>
    </location>
</feature>
<feature type="compositionally biased region" description="Polar residues" evidence="1">
    <location>
        <begin position="317"/>
        <end position="332"/>
    </location>
</feature>
<evidence type="ECO:0000313" key="3">
    <source>
        <dbReference type="EMBL" id="MBX0322160.1"/>
    </source>
</evidence>
<feature type="compositionally biased region" description="Low complexity" evidence="1">
    <location>
        <begin position="429"/>
        <end position="442"/>
    </location>
</feature>
<protein>
    <submittedName>
        <fullName evidence="3">PKD domain-containing protein</fullName>
    </submittedName>
</protein>
<dbReference type="EMBL" id="RKLR01000001">
    <property type="protein sequence ID" value="MBX0322160.1"/>
    <property type="molecule type" value="Genomic_DNA"/>
</dbReference>
<reference evidence="3 4" key="1">
    <citation type="submission" date="2021-06" db="EMBL/GenBank/DDBJ databases">
        <title>Halomicroarcula sp. a new haloarchaeum isolated from saline soil.</title>
        <authorList>
            <person name="Duran-Viseras A."/>
            <person name="Sanchez-Porro C."/>
            <person name="Ventosa A."/>
        </authorList>
    </citation>
    <scope>NUCLEOTIDE SEQUENCE [LARGE SCALE GENOMIC DNA]</scope>
    <source>
        <strain evidence="3 4">F13</strain>
    </source>
</reference>
<dbReference type="AlphaFoldDB" id="A0AAW4PNN7"/>
<feature type="compositionally biased region" description="Low complexity" evidence="1">
    <location>
        <begin position="377"/>
        <end position="398"/>
    </location>
</feature>
<sequence length="473" mass="47895">MRLHSLAAAALLAAALLSGTVVAAENAPPLADAGLDQTVPTNTTVYLDANGSRDPDGTVARVSWTVETPGGDTVSPDCRTCRQTKFRPTAAGQYNVTVSVTDDDGATRSDTLHVVASAPTTPTVSLTGPSTVARGDAVSFTAAAASTGPTLSTLAWVVDGNVTERTAVAVANASVRTTRVFDDAGTQSLRVVAYDALGRRGTATKRIVVVGGGVSQPASNSDSSGSGDSDCHFWENDCLTDVVLTNPRTGEKKIIEGDGESGTSIWVEGKPRDLNELLGSDLGDYRNPDGTLDYDKVMDDAVPAANRQDIGMDPDSDSNIGDGQSSDGPDNSNDYRYDGSTDTYNGGSPSDHYNGGSEDTTGSSDTGRSSIDHSDTTSDSGHTLTSGSGGSTTDTGSDASFGEDSTDASGSGLFAGGTSSGSNHDQIDDSSSSGGYDGGSPSNHYGSSGGSSDTGGDSSGGGCQYPDYPSLCG</sequence>
<evidence type="ECO:0000259" key="2">
    <source>
        <dbReference type="SMART" id="SM00089"/>
    </source>
</evidence>
<evidence type="ECO:0000313" key="4">
    <source>
        <dbReference type="Proteomes" id="UP001430377"/>
    </source>
</evidence>
<feature type="compositionally biased region" description="Gly residues" evidence="1">
    <location>
        <begin position="447"/>
        <end position="463"/>
    </location>
</feature>
<dbReference type="SUPFAM" id="SSF49299">
    <property type="entry name" value="PKD domain"/>
    <property type="match status" value="2"/>
</dbReference>
<name>A0AAW4PNN7_9EURY</name>
<comment type="caution">
    <text evidence="3">The sequence shown here is derived from an EMBL/GenBank/DDBJ whole genome shotgun (WGS) entry which is preliminary data.</text>
</comment>
<dbReference type="InterPro" id="IPR013783">
    <property type="entry name" value="Ig-like_fold"/>
</dbReference>
<dbReference type="Pfam" id="PF22352">
    <property type="entry name" value="K319L-like_PKD"/>
    <property type="match status" value="1"/>
</dbReference>
<dbReference type="InterPro" id="IPR035986">
    <property type="entry name" value="PKD_dom_sf"/>
</dbReference>
<dbReference type="InterPro" id="IPR022409">
    <property type="entry name" value="PKD/Chitinase_dom"/>
</dbReference>
<gene>
    <name evidence="3" type="ORF">EGH21_03840</name>
</gene>